<feature type="compositionally biased region" description="Basic and acidic residues" evidence="1">
    <location>
        <begin position="71"/>
        <end position="90"/>
    </location>
</feature>
<protein>
    <submittedName>
        <fullName evidence="2">Uncharacterized protein</fullName>
    </submittedName>
</protein>
<proteinExistence type="predicted"/>
<dbReference type="EMBL" id="AMKT01000067">
    <property type="protein sequence ID" value="OXG16761.1"/>
    <property type="molecule type" value="Genomic_DNA"/>
</dbReference>
<evidence type="ECO:0000313" key="3">
    <source>
        <dbReference type="Proteomes" id="UP000199727"/>
    </source>
</evidence>
<organism evidence="2 3">
    <name type="scientific">Cryptococcus neoformans Tu259-1</name>
    <dbReference type="NCBI Taxonomy" id="1230072"/>
    <lineage>
        <taxon>Eukaryota</taxon>
        <taxon>Fungi</taxon>
        <taxon>Dikarya</taxon>
        <taxon>Basidiomycota</taxon>
        <taxon>Agaricomycotina</taxon>
        <taxon>Tremellomycetes</taxon>
        <taxon>Tremellales</taxon>
        <taxon>Cryptococcaceae</taxon>
        <taxon>Cryptococcus</taxon>
        <taxon>Cryptococcus neoformans species complex</taxon>
    </lineage>
</organism>
<reference evidence="2 3" key="1">
    <citation type="submission" date="2017-06" db="EMBL/GenBank/DDBJ databases">
        <title>Global population genomics of the pathogenic fungus Cryptococcus neoformans var. grubii.</title>
        <authorList>
            <person name="Cuomo C."/>
            <person name="Litvintseva A."/>
            <person name="Chen Y."/>
            <person name="Young S."/>
            <person name="Zeng Q."/>
            <person name="Chapman S."/>
            <person name="Gujja S."/>
            <person name="Saif S."/>
            <person name="Birren B."/>
        </authorList>
    </citation>
    <scope>NUCLEOTIDE SEQUENCE [LARGE SCALE GENOMIC DNA]</scope>
    <source>
        <strain evidence="2 3">Tu259-1</strain>
    </source>
</reference>
<evidence type="ECO:0000313" key="2">
    <source>
        <dbReference type="EMBL" id="OXG16761.1"/>
    </source>
</evidence>
<feature type="region of interest" description="Disordered" evidence="1">
    <location>
        <begin position="57"/>
        <end position="90"/>
    </location>
</feature>
<gene>
    <name evidence="2" type="ORF">C361_05132</name>
</gene>
<sequence length="90" mass="10096">MSSMNDGRIPIANGYLSETEDKKNKVAHEKENTTGVHTLDLAVPRRLSATASALSMRNHARTKKGPMVIAMREDYHLQDARRKTPPKQEP</sequence>
<name>A0A854Q7Z6_CRYNE</name>
<dbReference type="AlphaFoldDB" id="A0A854Q7Z6"/>
<feature type="region of interest" description="Disordered" evidence="1">
    <location>
        <begin position="1"/>
        <end position="23"/>
    </location>
</feature>
<evidence type="ECO:0000256" key="1">
    <source>
        <dbReference type="SAM" id="MobiDB-lite"/>
    </source>
</evidence>
<accession>A0A854Q7Z6</accession>
<comment type="caution">
    <text evidence="2">The sequence shown here is derived from an EMBL/GenBank/DDBJ whole genome shotgun (WGS) entry which is preliminary data.</text>
</comment>
<dbReference type="Proteomes" id="UP000199727">
    <property type="component" value="Unassembled WGS sequence"/>
</dbReference>